<accession>Z9JNT4</accession>
<protein>
    <submittedName>
        <fullName evidence="1">Uncharacterized protein</fullName>
    </submittedName>
</protein>
<dbReference type="EMBL" id="JAJPPU010000002">
    <property type="protein sequence ID" value="MCD8472810.1"/>
    <property type="molecule type" value="Genomic_DNA"/>
</dbReference>
<dbReference type="EMBL" id="JDSQ01000001">
    <property type="protein sequence ID" value="EWS79422.1"/>
    <property type="molecule type" value="Genomic_DNA"/>
</dbReference>
<dbReference type="Proteomes" id="UP001430701">
    <property type="component" value="Unassembled WGS sequence"/>
</dbReference>
<proteinExistence type="predicted"/>
<comment type="caution">
    <text evidence="1">The sequence shown here is derived from an EMBL/GenBank/DDBJ whole genome shotgun (WGS) entry which is preliminary data.</text>
</comment>
<gene>
    <name evidence="1" type="ORF">AF72_00060</name>
    <name evidence="2" type="ORF">LPH55_04830</name>
</gene>
<evidence type="ECO:0000313" key="3">
    <source>
        <dbReference type="Proteomes" id="UP000020406"/>
    </source>
</evidence>
<dbReference type="Proteomes" id="UP000020406">
    <property type="component" value="Unassembled WGS sequence"/>
</dbReference>
<dbReference type="KEGG" id="xtw:AB672_00080"/>
<evidence type="ECO:0000313" key="4">
    <source>
        <dbReference type="Proteomes" id="UP001430701"/>
    </source>
</evidence>
<evidence type="ECO:0000313" key="1">
    <source>
        <dbReference type="EMBL" id="EWS79422.1"/>
    </source>
</evidence>
<reference evidence="1 3" key="1">
    <citation type="journal article" date="2014" name="Genome Announc.">
        <title>Draft Genome Sequence of Xylella fastidiosa Pear Leaf Scorch Strain in Taiwan.</title>
        <authorList>
            <person name="Su C.C."/>
            <person name="Deng W.L."/>
            <person name="Jan F.J."/>
            <person name="Chang C.J."/>
            <person name="Huang H."/>
            <person name="Chen J."/>
        </authorList>
    </citation>
    <scope>NUCLEOTIDE SEQUENCE [LARGE SCALE GENOMIC DNA]</scope>
    <source>
        <strain evidence="1 3">PLS229</strain>
    </source>
</reference>
<dbReference type="AlphaFoldDB" id="Z9JNT4"/>
<dbReference type="STRING" id="1444770.AF72_00060"/>
<evidence type="ECO:0000313" key="2">
    <source>
        <dbReference type="EMBL" id="MCD8472810.1"/>
    </source>
</evidence>
<keyword evidence="4" id="KW-1185">Reference proteome</keyword>
<dbReference type="RefSeq" id="WP_038269602.1">
    <property type="nucleotide sequence ID" value="NZ_CP087676.1"/>
</dbReference>
<dbReference type="PATRIC" id="fig|1444770.3.peg.16"/>
<reference evidence="2" key="2">
    <citation type="submission" date="2021-11" db="EMBL/GenBank/DDBJ databases">
        <title>Genome sequence of Xylella taiwanensis PLS432.</title>
        <authorList>
            <person name="Weng L.-W."/>
            <person name="Su C.-C."/>
            <person name="Tsai C.-W."/>
            <person name="Kuo C.-H."/>
        </authorList>
    </citation>
    <scope>NUCLEOTIDE SEQUENCE</scope>
    <source>
        <strain evidence="2">PLS432</strain>
    </source>
</reference>
<name>Z9JNT4_9GAMM</name>
<sequence length="96" mass="10056">MPSCTASRIVLSASVISDGLWCFGTISTGRVAHEEHVTSGGECAVPQFQVVDTLLGNLKIAMSGSYLALACLLLEWSNDQTEMPATGLAALWGRAA</sequence>
<organism evidence="1 3">
    <name type="scientific">Xylella taiwanensis</name>
    <dbReference type="NCBI Taxonomy" id="1444770"/>
    <lineage>
        <taxon>Bacteria</taxon>
        <taxon>Pseudomonadati</taxon>
        <taxon>Pseudomonadota</taxon>
        <taxon>Gammaproteobacteria</taxon>
        <taxon>Lysobacterales</taxon>
        <taxon>Lysobacteraceae</taxon>
        <taxon>Xylella</taxon>
    </lineage>
</organism>
<dbReference type="OrthoDB" id="271821at2"/>